<gene>
    <name evidence="1" type="ORF">TrST_g3731</name>
</gene>
<evidence type="ECO:0008006" key="3">
    <source>
        <dbReference type="Google" id="ProtNLM"/>
    </source>
</evidence>
<evidence type="ECO:0000313" key="1">
    <source>
        <dbReference type="EMBL" id="GMH98215.1"/>
    </source>
</evidence>
<proteinExistence type="predicted"/>
<dbReference type="PANTHER" id="PTHR45661:SF3">
    <property type="entry name" value="IG-LIKE DOMAIN-CONTAINING PROTEIN"/>
    <property type="match status" value="1"/>
</dbReference>
<protein>
    <recommendedName>
        <fullName evidence="3">Leucine-rich repeat domain-containing protein</fullName>
    </recommendedName>
</protein>
<organism evidence="1 2">
    <name type="scientific">Triparma strigata</name>
    <dbReference type="NCBI Taxonomy" id="1606541"/>
    <lineage>
        <taxon>Eukaryota</taxon>
        <taxon>Sar</taxon>
        <taxon>Stramenopiles</taxon>
        <taxon>Ochrophyta</taxon>
        <taxon>Bolidophyceae</taxon>
        <taxon>Parmales</taxon>
        <taxon>Triparmaceae</taxon>
        <taxon>Triparma</taxon>
    </lineage>
</organism>
<dbReference type="InterPro" id="IPR026906">
    <property type="entry name" value="LRR_5"/>
</dbReference>
<comment type="caution">
    <text evidence="1">The sequence shown here is derived from an EMBL/GenBank/DDBJ whole genome shotgun (WGS) entry which is preliminary data.</text>
</comment>
<dbReference type="SUPFAM" id="SSF52058">
    <property type="entry name" value="L domain-like"/>
    <property type="match status" value="1"/>
</dbReference>
<dbReference type="Proteomes" id="UP001165085">
    <property type="component" value="Unassembled WGS sequence"/>
</dbReference>
<dbReference type="PANTHER" id="PTHR45661">
    <property type="entry name" value="SURFACE ANTIGEN"/>
    <property type="match status" value="1"/>
</dbReference>
<evidence type="ECO:0000313" key="2">
    <source>
        <dbReference type="Proteomes" id="UP001165085"/>
    </source>
</evidence>
<dbReference type="InterPro" id="IPR053139">
    <property type="entry name" value="Surface_bspA-like"/>
</dbReference>
<keyword evidence="2" id="KW-1185">Reference proteome</keyword>
<reference evidence="2" key="1">
    <citation type="journal article" date="2023" name="Commun. Biol.">
        <title>Genome analysis of Parmales, the sister group of diatoms, reveals the evolutionary specialization of diatoms from phago-mixotrophs to photoautotrophs.</title>
        <authorList>
            <person name="Ban H."/>
            <person name="Sato S."/>
            <person name="Yoshikawa S."/>
            <person name="Yamada K."/>
            <person name="Nakamura Y."/>
            <person name="Ichinomiya M."/>
            <person name="Sato N."/>
            <person name="Blanc-Mathieu R."/>
            <person name="Endo H."/>
            <person name="Kuwata A."/>
            <person name="Ogata H."/>
        </authorList>
    </citation>
    <scope>NUCLEOTIDE SEQUENCE [LARGE SCALE GENOMIC DNA]</scope>
    <source>
        <strain evidence="2">NIES 3701</strain>
    </source>
</reference>
<dbReference type="OrthoDB" id="10264456at2759"/>
<dbReference type="InterPro" id="IPR032675">
    <property type="entry name" value="LRR_dom_sf"/>
</dbReference>
<dbReference type="Gene3D" id="3.80.10.10">
    <property type="entry name" value="Ribonuclease Inhibitor"/>
    <property type="match status" value="1"/>
</dbReference>
<sequence>MGILKMANFQTLIFSSFPPLTVIMEHNGEDLTYDDALIEKDTRKLATTVTFLLNITQVGKYACLFASSLQFVDIPEGVTSINDSSFFQCRGLKVIKFPRSLRKIGFRAFRDCTGLERVDLGETGVVEMEKWAFANCSEIKSMTIPESLQAEGIGNRCFLRCSKLNPSNMDVTDNAVVIEYLRSQQTEPETK</sequence>
<name>A0A9W7C546_9STRA</name>
<accession>A0A9W7C546</accession>
<dbReference type="AlphaFoldDB" id="A0A9W7C546"/>
<dbReference type="Pfam" id="PF13306">
    <property type="entry name" value="LRR_5"/>
    <property type="match status" value="1"/>
</dbReference>
<dbReference type="EMBL" id="BRXY01000511">
    <property type="protein sequence ID" value="GMH98215.1"/>
    <property type="molecule type" value="Genomic_DNA"/>
</dbReference>